<evidence type="ECO:0000259" key="4">
    <source>
        <dbReference type="PROSITE" id="PS52004"/>
    </source>
</evidence>
<dbReference type="Pfam" id="PF02801">
    <property type="entry name" value="Ketoacyl-synt_C"/>
    <property type="match status" value="1"/>
</dbReference>
<dbReference type="GO" id="GO:0016491">
    <property type="term" value="F:oxidoreductase activity"/>
    <property type="evidence" value="ECO:0007669"/>
    <property type="project" value="UniProtKB-KW"/>
</dbReference>
<dbReference type="InterPro" id="IPR014030">
    <property type="entry name" value="Ketoacyl_synth_N"/>
</dbReference>
<evidence type="ECO:0000256" key="2">
    <source>
        <dbReference type="ARBA" id="ARBA00023002"/>
    </source>
</evidence>
<dbReference type="SUPFAM" id="SSF53901">
    <property type="entry name" value="Thiolase-like"/>
    <property type="match status" value="1"/>
</dbReference>
<evidence type="ECO:0000313" key="6">
    <source>
        <dbReference type="Proteomes" id="UP000443090"/>
    </source>
</evidence>
<dbReference type="CDD" id="cd00833">
    <property type="entry name" value="PKS"/>
    <property type="match status" value="1"/>
</dbReference>
<evidence type="ECO:0000256" key="3">
    <source>
        <dbReference type="SAM" id="MobiDB-lite"/>
    </source>
</evidence>
<dbReference type="GO" id="GO:0006633">
    <property type="term" value="P:fatty acid biosynthetic process"/>
    <property type="evidence" value="ECO:0007669"/>
    <property type="project" value="InterPro"/>
</dbReference>
<reference evidence="5 6" key="1">
    <citation type="submission" date="2018-05" db="EMBL/GenBank/DDBJ databases">
        <title>Genome sequencing and assembly of the regulated plant pathogen Lachnellula willkommii and related sister species for the development of diagnostic species identification markers.</title>
        <authorList>
            <person name="Giroux E."/>
            <person name="Bilodeau G."/>
        </authorList>
    </citation>
    <scope>NUCLEOTIDE SEQUENCE [LARGE SCALE GENOMIC DNA]</scope>
    <source>
        <strain evidence="5 6">CBS 160.35</strain>
    </source>
</reference>
<dbReference type="GO" id="GO:0004315">
    <property type="term" value="F:3-oxoacyl-[acyl-carrier-protein] synthase activity"/>
    <property type="evidence" value="ECO:0007669"/>
    <property type="project" value="InterPro"/>
</dbReference>
<evidence type="ECO:0000256" key="1">
    <source>
        <dbReference type="ARBA" id="ARBA00022679"/>
    </source>
</evidence>
<dbReference type="Pfam" id="PF16197">
    <property type="entry name" value="KAsynt_C_assoc"/>
    <property type="match status" value="1"/>
</dbReference>
<accession>A0A8H8U8K7</accession>
<dbReference type="Gene3D" id="3.40.47.10">
    <property type="match status" value="1"/>
</dbReference>
<dbReference type="InterPro" id="IPR016039">
    <property type="entry name" value="Thiolase-like"/>
</dbReference>
<dbReference type="PROSITE" id="PS52004">
    <property type="entry name" value="KS3_2"/>
    <property type="match status" value="1"/>
</dbReference>
<dbReference type="PANTHER" id="PTHR43775">
    <property type="entry name" value="FATTY ACID SYNTHASE"/>
    <property type="match status" value="1"/>
</dbReference>
<keyword evidence="2" id="KW-0560">Oxidoreductase</keyword>
<gene>
    <name evidence="5" type="primary">FUB1_0</name>
    <name evidence="5" type="ORF">LOCC1_G007657</name>
</gene>
<dbReference type="SMART" id="SM00825">
    <property type="entry name" value="PKS_KS"/>
    <property type="match status" value="1"/>
</dbReference>
<dbReference type="OrthoDB" id="329835at2759"/>
<keyword evidence="1" id="KW-0808">Transferase</keyword>
<dbReference type="InterPro" id="IPR014031">
    <property type="entry name" value="Ketoacyl_synth_C"/>
</dbReference>
<feature type="region of interest" description="Disordered" evidence="3">
    <location>
        <begin position="1"/>
        <end position="26"/>
    </location>
</feature>
<feature type="domain" description="Ketosynthase family 3 (KS3)" evidence="4">
    <location>
        <begin position="33"/>
        <end position="457"/>
    </location>
</feature>
<organism evidence="5 6">
    <name type="scientific">Lachnellula occidentalis</name>
    <dbReference type="NCBI Taxonomy" id="215460"/>
    <lineage>
        <taxon>Eukaryota</taxon>
        <taxon>Fungi</taxon>
        <taxon>Dikarya</taxon>
        <taxon>Ascomycota</taxon>
        <taxon>Pezizomycotina</taxon>
        <taxon>Leotiomycetes</taxon>
        <taxon>Helotiales</taxon>
        <taxon>Lachnaceae</taxon>
        <taxon>Lachnellula</taxon>
    </lineage>
</organism>
<evidence type="ECO:0000313" key="5">
    <source>
        <dbReference type="EMBL" id="TVY38228.1"/>
    </source>
</evidence>
<dbReference type="InterPro" id="IPR020841">
    <property type="entry name" value="PKS_Beta-ketoAc_synthase_dom"/>
</dbReference>
<dbReference type="InterPro" id="IPR018201">
    <property type="entry name" value="Ketoacyl_synth_AS"/>
</dbReference>
<proteinExistence type="predicted"/>
<dbReference type="GO" id="GO:0004312">
    <property type="term" value="F:fatty acid synthase activity"/>
    <property type="evidence" value="ECO:0007669"/>
    <property type="project" value="TreeGrafter"/>
</dbReference>
<dbReference type="PROSITE" id="PS00606">
    <property type="entry name" value="KS3_1"/>
    <property type="match status" value="1"/>
</dbReference>
<sequence>MASNGTNGNSEYVEASTTDNITTPNSASIEDAIKPIAVVGFSIRFPEDATTSENFWKMIMERRCVTKDFPLDRINSKAFHHPDTNRLGALQHHGGFFLKGDLGAFDAPFFSMTSKEAAAIDPQQRGILETAYRALENAGLPIEQISGSKTSVHTASFCDDYKTLMSKDPELVPKHAALGVAFSILANRLSWFFNLKGPSVHMDSACSSSLMALDSACQALRNGDSQMALVAAANLIFSPDSLFMLSNMNFLSPDSRCFSFDDRANGYARGEGYSVLVLKSLEDAIKNNDTIRAVIRSTGSNQDGRTPGITQPSKEAQETLIRETYAKAGLDMSITRYVEAHGTGTRVGDPTEASAIGSAFKSYRSLEEPLYIGAVKSNIGHLEGAAGMAGLIKAILALEHGIIPPNVFKQINSKIDIDYLKIKFPAAPITWPSSGLRRASINSFGFGGSNSHVIIDDSYNFLKRRGLAGSHCTVKSPPVLNSPPANTKINKGGSNGSIRAPKLL</sequence>
<keyword evidence="6" id="KW-1185">Reference proteome</keyword>
<dbReference type="InterPro" id="IPR050091">
    <property type="entry name" value="PKS_NRPS_Biosynth_Enz"/>
</dbReference>
<dbReference type="Pfam" id="PF00109">
    <property type="entry name" value="ketoacyl-synt"/>
    <property type="match status" value="1"/>
</dbReference>
<protein>
    <submittedName>
        <fullName evidence="5">Reducing polyketide synthase</fullName>
    </submittedName>
</protein>
<dbReference type="Proteomes" id="UP000443090">
    <property type="component" value="Unassembled WGS sequence"/>
</dbReference>
<dbReference type="AlphaFoldDB" id="A0A8H8U8K7"/>
<dbReference type="EMBL" id="QGMI01000625">
    <property type="protein sequence ID" value="TVY38228.1"/>
    <property type="molecule type" value="Genomic_DNA"/>
</dbReference>
<feature type="non-terminal residue" evidence="5">
    <location>
        <position position="1"/>
    </location>
</feature>
<feature type="region of interest" description="Disordered" evidence="3">
    <location>
        <begin position="478"/>
        <end position="504"/>
    </location>
</feature>
<dbReference type="InterPro" id="IPR032821">
    <property type="entry name" value="PKS_assoc"/>
</dbReference>
<name>A0A8H8U8K7_9HELO</name>
<comment type="caution">
    <text evidence="5">The sequence shown here is derived from an EMBL/GenBank/DDBJ whole genome shotgun (WGS) entry which is preliminary data.</text>
</comment>
<dbReference type="PANTHER" id="PTHR43775:SF29">
    <property type="entry name" value="ASPERFURANONE POLYKETIDE SYNTHASE AFOG-RELATED"/>
    <property type="match status" value="1"/>
</dbReference>
<dbReference type="GO" id="GO:0044550">
    <property type="term" value="P:secondary metabolite biosynthetic process"/>
    <property type="evidence" value="ECO:0007669"/>
    <property type="project" value="TreeGrafter"/>
</dbReference>